<reference evidence="18" key="1">
    <citation type="submission" date="2020-11" db="EMBL/GenBank/DDBJ databases">
        <authorList>
            <person name="Tran Van P."/>
        </authorList>
    </citation>
    <scope>NUCLEOTIDE SEQUENCE</scope>
</reference>
<dbReference type="PANTHER" id="PTHR45833">
    <property type="entry name" value="METHIONINE SYNTHASE"/>
    <property type="match status" value="1"/>
</dbReference>
<keyword evidence="12 17" id="KW-0862">Zinc</keyword>
<comment type="cofactor">
    <cofactor evidence="1 17">
        <name>Zn(2+)</name>
        <dbReference type="ChEBI" id="CHEBI:29105"/>
    </cofactor>
</comment>
<evidence type="ECO:0000256" key="17">
    <source>
        <dbReference type="PROSITE-ProRule" id="PRU00333"/>
    </source>
</evidence>
<evidence type="ECO:0000256" key="6">
    <source>
        <dbReference type="ARBA" id="ARBA00022603"/>
    </source>
</evidence>
<accession>A0A7R8WW47</accession>
<gene>
    <name evidence="18" type="ORF">CTOB1V02_LOCUS13842</name>
</gene>
<dbReference type="OrthoDB" id="261426at2759"/>
<dbReference type="AlphaFoldDB" id="A0A7R8WW47"/>
<dbReference type="Pfam" id="PF00809">
    <property type="entry name" value="Pterin_bind"/>
    <property type="match status" value="1"/>
</dbReference>
<keyword evidence="14" id="KW-0170">Cobalt</keyword>
<evidence type="ECO:0000256" key="12">
    <source>
        <dbReference type="ARBA" id="ARBA00022833"/>
    </source>
</evidence>
<dbReference type="GO" id="GO:0046653">
    <property type="term" value="P:tetrahydrofolate metabolic process"/>
    <property type="evidence" value="ECO:0007669"/>
    <property type="project" value="TreeGrafter"/>
</dbReference>
<evidence type="ECO:0000256" key="2">
    <source>
        <dbReference type="ARBA" id="ARBA00001956"/>
    </source>
</evidence>
<evidence type="ECO:0000256" key="8">
    <source>
        <dbReference type="ARBA" id="ARBA00022628"/>
    </source>
</evidence>
<dbReference type="GO" id="GO:0008705">
    <property type="term" value="F:methionine synthase activity"/>
    <property type="evidence" value="ECO:0007669"/>
    <property type="project" value="UniProtKB-EC"/>
</dbReference>
<dbReference type="GO" id="GO:0005829">
    <property type="term" value="C:cytosol"/>
    <property type="evidence" value="ECO:0007669"/>
    <property type="project" value="TreeGrafter"/>
</dbReference>
<dbReference type="Gene3D" id="3.20.20.330">
    <property type="entry name" value="Homocysteine-binding-like domain"/>
    <property type="match status" value="1"/>
</dbReference>
<dbReference type="Gene3D" id="3.20.20.20">
    <property type="entry name" value="Dihydropteroate synthase-like"/>
    <property type="match status" value="1"/>
</dbReference>
<evidence type="ECO:0000256" key="14">
    <source>
        <dbReference type="ARBA" id="ARBA00023285"/>
    </source>
</evidence>
<evidence type="ECO:0000256" key="3">
    <source>
        <dbReference type="ARBA" id="ARBA00005178"/>
    </source>
</evidence>
<dbReference type="SUPFAM" id="SSF51717">
    <property type="entry name" value="Dihydropteroate synthetase-like"/>
    <property type="match status" value="1"/>
</dbReference>
<dbReference type="InterPro" id="IPR011005">
    <property type="entry name" value="Dihydropteroate_synth-like_sf"/>
</dbReference>
<dbReference type="EC" id="2.1.1.13" evidence="5"/>
<sequence length="372" mass="40318">MGPTNRTLSISPSVERPDFRNVTYDQLVEAYTEQALGLLEGGVDLFLVETIFDTGNARAALFALQSVFEQSEENRIPVLISGTIVDRSGRTLSGQTGEAFVISVSHVNPTCIGLNCALGATEMRPFIAAIAKRTTAHVICYPNAGLPNTFGEYDETPAQMAQKIREFAVDGLVNIIGGCCGTTPEHIAAMAKAVEGLPPRRPPEAFDKDLMLLSGLEPFYLRQETNFVNIGERCNVAGSRKFSRLIKSGNYEEALTIAKQQVENGAQILDVNMDEGMIDGVAAMTKFLNLIATEPEIAKVPMCIDSSNFAVIEAGLKMTQGKSVVNSISLKEGEQDFLTKARKIKKYGAAVVVMAFDEGGQATETQHRLRIC</sequence>
<feature type="binding site" evidence="17">
    <location>
        <position position="180"/>
    </location>
    <ligand>
        <name>Zn(2+)</name>
        <dbReference type="ChEBI" id="CHEBI:29105"/>
    </ligand>
</feature>
<dbReference type="GO" id="GO:0031419">
    <property type="term" value="F:cobalamin binding"/>
    <property type="evidence" value="ECO:0007669"/>
    <property type="project" value="UniProtKB-KW"/>
</dbReference>
<keyword evidence="11 17" id="KW-0479">Metal-binding</keyword>
<evidence type="ECO:0000256" key="4">
    <source>
        <dbReference type="ARBA" id="ARBA00010398"/>
    </source>
</evidence>
<comment type="cofactor">
    <cofactor evidence="2">
        <name>methylcob(III)alamin</name>
        <dbReference type="ChEBI" id="CHEBI:28115"/>
    </cofactor>
</comment>
<organism evidence="18">
    <name type="scientific">Cyprideis torosa</name>
    <dbReference type="NCBI Taxonomy" id="163714"/>
    <lineage>
        <taxon>Eukaryota</taxon>
        <taxon>Metazoa</taxon>
        <taxon>Ecdysozoa</taxon>
        <taxon>Arthropoda</taxon>
        <taxon>Crustacea</taxon>
        <taxon>Oligostraca</taxon>
        <taxon>Ostracoda</taxon>
        <taxon>Podocopa</taxon>
        <taxon>Podocopida</taxon>
        <taxon>Cytherocopina</taxon>
        <taxon>Cytheroidea</taxon>
        <taxon>Cytherideidae</taxon>
        <taxon>Cyprideis</taxon>
    </lineage>
</organism>
<evidence type="ECO:0000256" key="5">
    <source>
        <dbReference type="ARBA" id="ARBA00012032"/>
    </source>
</evidence>
<evidence type="ECO:0000256" key="7">
    <source>
        <dbReference type="ARBA" id="ARBA00022605"/>
    </source>
</evidence>
<evidence type="ECO:0000256" key="13">
    <source>
        <dbReference type="ARBA" id="ARBA00023167"/>
    </source>
</evidence>
<dbReference type="InterPro" id="IPR003726">
    <property type="entry name" value="HCY_dom"/>
</dbReference>
<evidence type="ECO:0000256" key="1">
    <source>
        <dbReference type="ARBA" id="ARBA00001947"/>
    </source>
</evidence>
<evidence type="ECO:0000256" key="16">
    <source>
        <dbReference type="ARBA" id="ARBA00031040"/>
    </source>
</evidence>
<keyword evidence="10" id="KW-0949">S-adenosyl-L-methionine</keyword>
<comment type="similarity">
    <text evidence="4">Belongs to the vitamin-B12 dependent methionine synthase family.</text>
</comment>
<comment type="pathway">
    <text evidence="3">Amino-acid biosynthesis; L-methionine biosynthesis via de novo pathway; L-methionine from L-homocysteine (MetH route): step 1/1.</text>
</comment>
<keyword evidence="8" id="KW-0846">Cobalamin</keyword>
<evidence type="ECO:0000313" key="18">
    <source>
        <dbReference type="EMBL" id="CAD7236027.1"/>
    </source>
</evidence>
<dbReference type="SUPFAM" id="SSF82282">
    <property type="entry name" value="Homocysteine S-methyltransferase"/>
    <property type="match status" value="1"/>
</dbReference>
<proteinExistence type="inferred from homology"/>
<evidence type="ECO:0000256" key="10">
    <source>
        <dbReference type="ARBA" id="ARBA00022691"/>
    </source>
</evidence>
<dbReference type="EMBL" id="OB676140">
    <property type="protein sequence ID" value="CAD7236027.1"/>
    <property type="molecule type" value="Genomic_DNA"/>
</dbReference>
<dbReference type="GO" id="GO:0050667">
    <property type="term" value="P:homocysteine metabolic process"/>
    <property type="evidence" value="ECO:0007669"/>
    <property type="project" value="TreeGrafter"/>
</dbReference>
<keyword evidence="9 17" id="KW-0808">Transferase</keyword>
<dbReference type="GO" id="GO:0046872">
    <property type="term" value="F:metal ion binding"/>
    <property type="evidence" value="ECO:0007669"/>
    <property type="project" value="UniProtKB-KW"/>
</dbReference>
<keyword evidence="7" id="KW-0028">Amino-acid biosynthesis</keyword>
<dbReference type="InterPro" id="IPR036589">
    <property type="entry name" value="HCY_dom_sf"/>
</dbReference>
<dbReference type="PANTHER" id="PTHR45833:SF1">
    <property type="entry name" value="METHIONINE SYNTHASE"/>
    <property type="match status" value="1"/>
</dbReference>
<keyword evidence="13" id="KW-0486">Methionine biosynthesis</keyword>
<evidence type="ECO:0000256" key="11">
    <source>
        <dbReference type="ARBA" id="ARBA00022723"/>
    </source>
</evidence>
<feature type="binding site" evidence="17">
    <location>
        <position position="116"/>
    </location>
    <ligand>
        <name>Zn(2+)</name>
        <dbReference type="ChEBI" id="CHEBI:29105"/>
    </ligand>
</feature>
<keyword evidence="6 17" id="KW-0489">Methyltransferase</keyword>
<dbReference type="PROSITE" id="PS50972">
    <property type="entry name" value="PTERIN_BINDING"/>
    <property type="match status" value="1"/>
</dbReference>
<evidence type="ECO:0000256" key="9">
    <source>
        <dbReference type="ARBA" id="ARBA00022679"/>
    </source>
</evidence>
<dbReference type="PROSITE" id="PS50970">
    <property type="entry name" value="HCY"/>
    <property type="match status" value="1"/>
</dbReference>
<dbReference type="FunFam" id="3.20.20.20:FF:000002">
    <property type="entry name" value="Methionine synthase"/>
    <property type="match status" value="1"/>
</dbReference>
<dbReference type="InterPro" id="IPR050554">
    <property type="entry name" value="Met_Synthase/Corrinoid"/>
</dbReference>
<evidence type="ECO:0000256" key="15">
    <source>
        <dbReference type="ARBA" id="ARBA00030163"/>
    </source>
</evidence>
<dbReference type="Pfam" id="PF02574">
    <property type="entry name" value="S-methyl_trans"/>
    <property type="match status" value="1"/>
</dbReference>
<dbReference type="FunFam" id="3.20.20.330:FF:000001">
    <property type="entry name" value="Methionine synthase"/>
    <property type="match status" value="1"/>
</dbReference>
<protein>
    <recommendedName>
        <fullName evidence="5">methionine synthase</fullName>
        <ecNumber evidence="5">2.1.1.13</ecNumber>
    </recommendedName>
    <alternativeName>
        <fullName evidence="16">5-methyltetrahydrofolate--homocysteine methyltransferase</fullName>
    </alternativeName>
    <alternativeName>
        <fullName evidence="15">Vitamin-B12 dependent methionine synthase</fullName>
    </alternativeName>
</protein>
<feature type="non-terminal residue" evidence="18">
    <location>
        <position position="372"/>
    </location>
</feature>
<name>A0A7R8WW47_9CRUS</name>
<dbReference type="GO" id="GO:0032259">
    <property type="term" value="P:methylation"/>
    <property type="evidence" value="ECO:0007669"/>
    <property type="project" value="UniProtKB-KW"/>
</dbReference>
<feature type="binding site" evidence="17">
    <location>
        <position position="179"/>
    </location>
    <ligand>
        <name>Zn(2+)</name>
        <dbReference type="ChEBI" id="CHEBI:29105"/>
    </ligand>
</feature>
<dbReference type="UniPathway" id="UPA00051">
    <property type="reaction ID" value="UER00081"/>
</dbReference>
<dbReference type="InterPro" id="IPR000489">
    <property type="entry name" value="Pterin-binding_dom"/>
</dbReference>